<evidence type="ECO:0000313" key="1">
    <source>
        <dbReference type="EMBL" id="KAG2236863.1"/>
    </source>
</evidence>
<sequence>MATYYEKLKENNDIGKMMEQITDTSKWELTKFQKNIIESISVPDLCADISKDILLSMKFLLTVSFRSYCRFISIDDQYSSDELYDTTLFAWIKTILDFCRHSLDYIIATREPDVNIKRAFAQYLIKGAAVNAFEAIQHSDIFTSPNISFKSTSLSYLAVNNDGFIENIFANDYIMGHKSLPSLGTFYNVSDITELRVKESGIIRNDDVSKKLKIITPWEGLLPVIQKYWELKLPSLSRFILTQLHENYIQLTLNQVVKASSLEEGDIDEEKTIIIQDETIPIQNIYNSLCVNTWNHLIENNNLIRLCNVHKERDDYKSLKLFSLQGKMEFIEIFAEYISSNVNNLKKHKLSN</sequence>
<evidence type="ECO:0000313" key="2">
    <source>
        <dbReference type="Proteomes" id="UP000613177"/>
    </source>
</evidence>
<dbReference type="EMBL" id="JAEPRE010000012">
    <property type="protein sequence ID" value="KAG2236863.1"/>
    <property type="molecule type" value="Genomic_DNA"/>
</dbReference>
<organism evidence="1 2">
    <name type="scientific">Thamnidium elegans</name>
    <dbReference type="NCBI Taxonomy" id="101142"/>
    <lineage>
        <taxon>Eukaryota</taxon>
        <taxon>Fungi</taxon>
        <taxon>Fungi incertae sedis</taxon>
        <taxon>Mucoromycota</taxon>
        <taxon>Mucoromycotina</taxon>
        <taxon>Mucoromycetes</taxon>
        <taxon>Mucorales</taxon>
        <taxon>Mucorineae</taxon>
        <taxon>Mucoraceae</taxon>
        <taxon>Thamnidium</taxon>
    </lineage>
</organism>
<proteinExistence type="predicted"/>
<gene>
    <name evidence="1" type="ORF">INT48_002676</name>
</gene>
<dbReference type="Proteomes" id="UP000613177">
    <property type="component" value="Unassembled WGS sequence"/>
</dbReference>
<accession>A0A8H7SZ71</accession>
<comment type="caution">
    <text evidence="1">The sequence shown here is derived from an EMBL/GenBank/DDBJ whole genome shotgun (WGS) entry which is preliminary data.</text>
</comment>
<reference evidence="1" key="1">
    <citation type="submission" date="2021-01" db="EMBL/GenBank/DDBJ databases">
        <title>Metabolic potential, ecology and presence of endohyphal bacteria is reflected in genomic diversity of Mucoromycotina.</title>
        <authorList>
            <person name="Muszewska A."/>
            <person name="Okrasinska A."/>
            <person name="Steczkiewicz K."/>
            <person name="Drgas O."/>
            <person name="Orlowska M."/>
            <person name="Perlinska-Lenart U."/>
            <person name="Aleksandrzak-Piekarczyk T."/>
            <person name="Szatraj K."/>
            <person name="Zielenkiewicz U."/>
            <person name="Pilsyk S."/>
            <person name="Malc E."/>
            <person name="Mieczkowski P."/>
            <person name="Kruszewska J.S."/>
            <person name="Biernat P."/>
            <person name="Pawlowska J."/>
        </authorList>
    </citation>
    <scope>NUCLEOTIDE SEQUENCE</scope>
    <source>
        <strain evidence="1">WA0000018081</strain>
    </source>
</reference>
<protein>
    <submittedName>
        <fullName evidence="1">Uncharacterized protein</fullName>
    </submittedName>
</protein>
<name>A0A8H7SZ71_9FUNG</name>
<keyword evidence="2" id="KW-1185">Reference proteome</keyword>
<dbReference type="AlphaFoldDB" id="A0A8H7SZ71"/>